<proteinExistence type="predicted"/>
<dbReference type="GO" id="GO:0000978">
    <property type="term" value="F:RNA polymerase II cis-regulatory region sequence-specific DNA binding"/>
    <property type="evidence" value="ECO:0007669"/>
    <property type="project" value="TreeGrafter"/>
</dbReference>
<evidence type="ECO:0000259" key="7">
    <source>
        <dbReference type="PROSITE" id="PS50066"/>
    </source>
</evidence>
<dbReference type="InterPro" id="IPR002100">
    <property type="entry name" value="TF_MADSbox"/>
</dbReference>
<dbReference type="SUPFAM" id="SSF55455">
    <property type="entry name" value="SRF-like"/>
    <property type="match status" value="1"/>
</dbReference>
<organism evidence="8">
    <name type="scientific">Erycina pusilla</name>
    <dbReference type="NCBI Taxonomy" id="154679"/>
    <lineage>
        <taxon>Eukaryota</taxon>
        <taxon>Viridiplantae</taxon>
        <taxon>Streptophyta</taxon>
        <taxon>Embryophyta</taxon>
        <taxon>Tracheophyta</taxon>
        <taxon>Spermatophyta</taxon>
        <taxon>Magnoliopsida</taxon>
        <taxon>Liliopsida</taxon>
        <taxon>Asparagales</taxon>
        <taxon>Orchidaceae</taxon>
        <taxon>Epidendroideae</taxon>
        <taxon>Cymbidieae</taxon>
        <taxon>Oncidiinae</taxon>
        <taxon>Erycina</taxon>
    </lineage>
</organism>
<reference evidence="8" key="1">
    <citation type="submission" date="2014-11" db="EMBL/GenBank/DDBJ databases">
        <title>Draft genome sequences of the model orchid Erycina pusilla.</title>
        <authorList>
            <person name="Lin C.-S."/>
            <person name="Huang Y.-T."/>
            <person name="Albert V.A."/>
            <person name="Lin S.-Y."/>
            <person name="Ou C.-I."/>
            <person name="Hsu C.-T."/>
            <person name="Liao D.-C."/>
            <person name="Wu F.-H."/>
            <person name="Chang W.-J."/>
            <person name="Shih M.-C."/>
            <person name="Su Y.-H."/>
            <person name="Ho B.-C."/>
            <person name="Yu S.-L."/>
            <person name="Chan M.-T."/>
            <person name="Chen J.J.W."/>
        </authorList>
    </citation>
    <scope>NUCLEOTIDE SEQUENCE</scope>
</reference>
<feature type="domain" description="MADS-box" evidence="7">
    <location>
        <begin position="12"/>
        <end position="72"/>
    </location>
</feature>
<dbReference type="GO" id="GO:0046983">
    <property type="term" value="F:protein dimerization activity"/>
    <property type="evidence" value="ECO:0007669"/>
    <property type="project" value="InterPro"/>
</dbReference>
<dbReference type="CDD" id="cd00265">
    <property type="entry name" value="MADS_MEF2_like"/>
    <property type="match status" value="1"/>
</dbReference>
<dbReference type="SMART" id="SM00432">
    <property type="entry name" value="MADS"/>
    <property type="match status" value="1"/>
</dbReference>
<evidence type="ECO:0000256" key="6">
    <source>
        <dbReference type="SAM" id="Coils"/>
    </source>
</evidence>
<dbReference type="InterPro" id="IPR033896">
    <property type="entry name" value="MEF2-like_N"/>
</dbReference>
<evidence type="ECO:0000256" key="5">
    <source>
        <dbReference type="ARBA" id="ARBA00023242"/>
    </source>
</evidence>
<gene>
    <name evidence="8" type="primary">MADS48</name>
</gene>
<dbReference type="EMBL" id="KP241068">
    <property type="protein sequence ID" value="AIZ95394.1"/>
    <property type="molecule type" value="Genomic_DNA"/>
</dbReference>
<evidence type="ECO:0000256" key="4">
    <source>
        <dbReference type="ARBA" id="ARBA00023163"/>
    </source>
</evidence>
<keyword evidence="5" id="KW-0539">Nucleus</keyword>
<dbReference type="PROSITE" id="PS50066">
    <property type="entry name" value="MADS_BOX_2"/>
    <property type="match status" value="1"/>
</dbReference>
<keyword evidence="3" id="KW-0238">DNA-binding</keyword>
<dbReference type="PRINTS" id="PR00404">
    <property type="entry name" value="MADSDOMAIN"/>
</dbReference>
<protein>
    <submittedName>
        <fullName evidence="8">MADS48</fullName>
    </submittedName>
</protein>
<keyword evidence="4" id="KW-0804">Transcription</keyword>
<dbReference type="InterPro" id="IPR036879">
    <property type="entry name" value="TF_MADSbox_sf"/>
</dbReference>
<accession>A0A1L1WKY0</accession>
<dbReference type="GO" id="GO:0005634">
    <property type="term" value="C:nucleus"/>
    <property type="evidence" value="ECO:0007669"/>
    <property type="project" value="UniProtKB-SubCell"/>
</dbReference>
<keyword evidence="2" id="KW-0805">Transcription regulation</keyword>
<feature type="coiled-coil region" evidence="6">
    <location>
        <begin position="103"/>
        <end position="174"/>
    </location>
</feature>
<dbReference type="Gene3D" id="3.40.1810.10">
    <property type="entry name" value="Transcription factor, MADS-box"/>
    <property type="match status" value="1"/>
</dbReference>
<dbReference type="AlphaFoldDB" id="A0A1L1WKY0"/>
<evidence type="ECO:0000256" key="3">
    <source>
        <dbReference type="ARBA" id="ARBA00023125"/>
    </source>
</evidence>
<dbReference type="GO" id="GO:0045944">
    <property type="term" value="P:positive regulation of transcription by RNA polymerase II"/>
    <property type="evidence" value="ECO:0007669"/>
    <property type="project" value="InterPro"/>
</dbReference>
<comment type="subcellular location">
    <subcellularLocation>
        <location evidence="1">Nucleus</location>
    </subcellularLocation>
</comment>
<dbReference type="Pfam" id="PF00319">
    <property type="entry name" value="SRF-TF"/>
    <property type="match status" value="1"/>
</dbReference>
<dbReference type="PANTHER" id="PTHR11945:SF629">
    <property type="entry name" value="OS02G0164450 PROTEIN"/>
    <property type="match status" value="1"/>
</dbReference>
<dbReference type="PANTHER" id="PTHR11945">
    <property type="entry name" value="MADS BOX PROTEIN"/>
    <property type="match status" value="1"/>
</dbReference>
<keyword evidence="6" id="KW-0175">Coiled coil</keyword>
<sequence length="240" mass="26659">MMMMMRKKRQSMGRQKIAMKRIENEEARQVCFSKRRAGMFKKATELSILCGAEIGIVVFSPAGKPFSFGHPSLDYITRRYIGGGDGAVAVGQLCGIFVEGEKLNHLNQEHSGLMEKLEEAKRRKAELEAEVAAQRVGPGLPCDMEVHEMSLEDLETFQKALEELRRNVLTRREELQLHCMDTKAIRGIGIPQRLGYGTGYLGGYNGLYLSSSGQGSGFYGNGPNGHDMSVGFRYGDRWGG</sequence>
<name>A0A1L1WKY0_9ASPA</name>
<evidence type="ECO:0000256" key="2">
    <source>
        <dbReference type="ARBA" id="ARBA00023015"/>
    </source>
</evidence>
<evidence type="ECO:0000256" key="1">
    <source>
        <dbReference type="ARBA" id="ARBA00004123"/>
    </source>
</evidence>
<evidence type="ECO:0000313" key="8">
    <source>
        <dbReference type="EMBL" id="AIZ95394.1"/>
    </source>
</evidence>
<dbReference type="GO" id="GO:0000981">
    <property type="term" value="F:DNA-binding transcription factor activity, RNA polymerase II-specific"/>
    <property type="evidence" value="ECO:0007669"/>
    <property type="project" value="TreeGrafter"/>
</dbReference>
<dbReference type="FunFam" id="3.40.1810.10:FF:000006">
    <property type="entry name" value="Agamous-like MADS-box protein AGL62"/>
    <property type="match status" value="1"/>
</dbReference>